<organism evidence="2 3">
    <name type="scientific">Rhodoblastus sphagnicola</name>
    <dbReference type="NCBI Taxonomy" id="333368"/>
    <lineage>
        <taxon>Bacteria</taxon>
        <taxon>Pseudomonadati</taxon>
        <taxon>Pseudomonadota</taxon>
        <taxon>Alphaproteobacteria</taxon>
        <taxon>Hyphomicrobiales</taxon>
        <taxon>Rhodoblastaceae</taxon>
        <taxon>Rhodoblastus</taxon>
    </lineage>
</organism>
<comment type="caution">
    <text evidence="2">The sequence shown here is derived from an EMBL/GenBank/DDBJ whole genome shotgun (WGS) entry which is preliminary data.</text>
</comment>
<proteinExistence type="predicted"/>
<gene>
    <name evidence="2" type="ORF">CCR94_02855</name>
</gene>
<dbReference type="InterPro" id="IPR018875">
    <property type="entry name" value="Antirepressor_Ant_N"/>
</dbReference>
<keyword evidence="3" id="KW-1185">Reference proteome</keyword>
<dbReference type="Proteomes" id="UP000239089">
    <property type="component" value="Unassembled WGS sequence"/>
</dbReference>
<feature type="domain" description="Antirepressor protein ant N-terminal" evidence="1">
    <location>
        <begin position="1"/>
        <end position="66"/>
    </location>
</feature>
<dbReference type="EMBL" id="NHSJ01000028">
    <property type="protein sequence ID" value="PPQ33136.1"/>
    <property type="molecule type" value="Genomic_DNA"/>
</dbReference>
<dbReference type="OrthoDB" id="1042522at2"/>
<name>A0A2S6NEU7_9HYPH</name>
<evidence type="ECO:0000259" key="1">
    <source>
        <dbReference type="Pfam" id="PF10547"/>
    </source>
</evidence>
<dbReference type="AlphaFoldDB" id="A0A2S6NEU7"/>
<dbReference type="Pfam" id="PF10547">
    <property type="entry name" value="P22_AR_N"/>
    <property type="match status" value="1"/>
</dbReference>
<sequence length="75" mass="8377">MRRIVENMGLDWSSQRVKLAEPASKFNCGDIATVGADGKAREMLAMPVEKLPLWLASINPNKIKSDDVRAKKIHE</sequence>
<evidence type="ECO:0000313" key="2">
    <source>
        <dbReference type="EMBL" id="PPQ33136.1"/>
    </source>
</evidence>
<evidence type="ECO:0000313" key="3">
    <source>
        <dbReference type="Proteomes" id="UP000239089"/>
    </source>
</evidence>
<protein>
    <recommendedName>
        <fullName evidence="1">Antirepressor protein ant N-terminal domain-containing protein</fullName>
    </recommendedName>
</protein>
<accession>A0A2S6NEU7</accession>
<reference evidence="2 3" key="1">
    <citation type="journal article" date="2018" name="Arch. Microbiol.">
        <title>New insights into the metabolic potential of the phototrophic purple bacterium Rhodopila globiformis DSM 161(T) from its draft genome sequence and evidence for a vanadium-dependent nitrogenase.</title>
        <authorList>
            <person name="Imhoff J.F."/>
            <person name="Rahn T."/>
            <person name="Kunzel S."/>
            <person name="Neulinger S.C."/>
        </authorList>
    </citation>
    <scope>NUCLEOTIDE SEQUENCE [LARGE SCALE GENOMIC DNA]</scope>
    <source>
        <strain evidence="2 3">DSM 16996</strain>
    </source>
</reference>